<dbReference type="RefSeq" id="WP_230738813.1">
    <property type="nucleotide sequence ID" value="NZ_JAJNDB010000007.1"/>
</dbReference>
<proteinExistence type="predicted"/>
<keyword evidence="1" id="KW-1133">Transmembrane helix</keyword>
<evidence type="ECO:0008006" key="4">
    <source>
        <dbReference type="Google" id="ProtNLM"/>
    </source>
</evidence>
<accession>A0ABS8PFY8</accession>
<keyword evidence="1" id="KW-0812">Transmembrane</keyword>
<keyword evidence="1" id="KW-0472">Membrane</keyword>
<name>A0ABS8PFY8_9PSEU</name>
<gene>
    <name evidence="2" type="ORF">LQ327_26455</name>
</gene>
<evidence type="ECO:0000313" key="2">
    <source>
        <dbReference type="EMBL" id="MCD2196918.1"/>
    </source>
</evidence>
<evidence type="ECO:0000256" key="1">
    <source>
        <dbReference type="SAM" id="Phobius"/>
    </source>
</evidence>
<sequence length="215" mass="22774">MTARYLVLLGAAIAVLVLGTALIWMIQRMREGGARRARRGAAARRRVANAADRADLAVGTISVPDRFGALGTDGVLLLTAEPQPGDLTFAVAAPTPPFDLTAPGAADALQDWETASQPRRRALMIRGYLAHPLPRVRAEALDLIGSTDARTPQHLALLLVDDAEPVRRKAARMAWSGGVDAVVGALRENPAEAAERAHAELVAHAPDGREAPALR</sequence>
<comment type="caution">
    <text evidence="2">The sequence shown here is derived from an EMBL/GenBank/DDBJ whole genome shotgun (WGS) entry which is preliminary data.</text>
</comment>
<organism evidence="2 3">
    <name type="scientific">Actinomycetospora endophytica</name>
    <dbReference type="NCBI Taxonomy" id="2291215"/>
    <lineage>
        <taxon>Bacteria</taxon>
        <taxon>Bacillati</taxon>
        <taxon>Actinomycetota</taxon>
        <taxon>Actinomycetes</taxon>
        <taxon>Pseudonocardiales</taxon>
        <taxon>Pseudonocardiaceae</taxon>
        <taxon>Actinomycetospora</taxon>
    </lineage>
</organism>
<evidence type="ECO:0000313" key="3">
    <source>
        <dbReference type="Proteomes" id="UP001199469"/>
    </source>
</evidence>
<reference evidence="2 3" key="1">
    <citation type="submission" date="2021-11" db="EMBL/GenBank/DDBJ databases">
        <title>Draft genome sequence of Actinomycetospora sp. SF1 isolated from the rhizosphere soil.</title>
        <authorList>
            <person name="Duangmal K."/>
            <person name="Chantavorakit T."/>
        </authorList>
    </citation>
    <scope>NUCLEOTIDE SEQUENCE [LARGE SCALE GENOMIC DNA]</scope>
    <source>
        <strain evidence="2 3">TBRC 5722</strain>
    </source>
</reference>
<dbReference type="Proteomes" id="UP001199469">
    <property type="component" value="Unassembled WGS sequence"/>
</dbReference>
<dbReference type="EMBL" id="JAJNDB010000007">
    <property type="protein sequence ID" value="MCD2196918.1"/>
    <property type="molecule type" value="Genomic_DNA"/>
</dbReference>
<protein>
    <recommendedName>
        <fullName evidence="4">HEAT repeat protein</fullName>
    </recommendedName>
</protein>
<keyword evidence="3" id="KW-1185">Reference proteome</keyword>
<feature type="transmembrane region" description="Helical" evidence="1">
    <location>
        <begin position="6"/>
        <end position="26"/>
    </location>
</feature>